<accession>A0AA91DU74</accession>
<dbReference type="GO" id="GO:0003824">
    <property type="term" value="F:catalytic activity"/>
    <property type="evidence" value="ECO:0007669"/>
    <property type="project" value="InterPro"/>
</dbReference>
<dbReference type="PANTHER" id="PTHR45398:SF1">
    <property type="entry name" value="ENZYME, PUTATIVE (JCVI)-RELATED"/>
    <property type="match status" value="1"/>
</dbReference>
<dbReference type="InterPro" id="IPR020845">
    <property type="entry name" value="AMP-binding_CS"/>
</dbReference>
<gene>
    <name evidence="6" type="ORF">A3K87_06995</name>
</gene>
<dbReference type="SUPFAM" id="SSF56801">
    <property type="entry name" value="Acetyl-CoA synthetase-like"/>
    <property type="match status" value="2"/>
</dbReference>
<keyword evidence="4" id="KW-0597">Phosphoprotein</keyword>
<dbReference type="FunFam" id="3.40.50.12780:FF:000012">
    <property type="entry name" value="Non-ribosomal peptide synthetase"/>
    <property type="match status" value="1"/>
</dbReference>
<dbReference type="Gene3D" id="3.30.559.10">
    <property type="entry name" value="Chloramphenicol acetyltransferase-like domain"/>
    <property type="match status" value="3"/>
</dbReference>
<dbReference type="FunFam" id="2.30.38.10:FF:000001">
    <property type="entry name" value="Non-ribosomal peptide synthetase PvdI"/>
    <property type="match status" value="1"/>
</dbReference>
<dbReference type="CDD" id="cd17646">
    <property type="entry name" value="A_NRPS_AB3403-like"/>
    <property type="match status" value="1"/>
</dbReference>
<evidence type="ECO:0000313" key="7">
    <source>
        <dbReference type="Proteomes" id="UP000077852"/>
    </source>
</evidence>
<dbReference type="InterPro" id="IPR006162">
    <property type="entry name" value="Ppantetheine_attach_site"/>
</dbReference>
<dbReference type="SUPFAM" id="SSF52777">
    <property type="entry name" value="CoA-dependent acyltransferases"/>
    <property type="match status" value="6"/>
</dbReference>
<organism evidence="6 7">
    <name type="scientific">Variovorax paradoxus</name>
    <dbReference type="NCBI Taxonomy" id="34073"/>
    <lineage>
        <taxon>Bacteria</taxon>
        <taxon>Pseudomonadati</taxon>
        <taxon>Pseudomonadota</taxon>
        <taxon>Betaproteobacteria</taxon>
        <taxon>Burkholderiales</taxon>
        <taxon>Comamonadaceae</taxon>
        <taxon>Variovorax</taxon>
    </lineage>
</organism>
<evidence type="ECO:0000313" key="6">
    <source>
        <dbReference type="EMBL" id="OAK66505.1"/>
    </source>
</evidence>
<dbReference type="InterPro" id="IPR009081">
    <property type="entry name" value="PP-bd_ACP"/>
</dbReference>
<dbReference type="GO" id="GO:0043041">
    <property type="term" value="P:amino acid activation for nonribosomal peptide biosynthetic process"/>
    <property type="evidence" value="ECO:0007669"/>
    <property type="project" value="UniProtKB-ARBA"/>
</dbReference>
<comment type="cofactor">
    <cofactor evidence="1">
        <name>pantetheine 4'-phosphate</name>
        <dbReference type="ChEBI" id="CHEBI:47942"/>
    </cofactor>
</comment>
<dbReference type="GO" id="GO:0044550">
    <property type="term" value="P:secondary metabolite biosynthetic process"/>
    <property type="evidence" value="ECO:0007669"/>
    <property type="project" value="UniProtKB-ARBA"/>
</dbReference>
<evidence type="ECO:0000259" key="5">
    <source>
        <dbReference type="PROSITE" id="PS50075"/>
    </source>
</evidence>
<dbReference type="Gene3D" id="2.30.38.10">
    <property type="entry name" value="Luciferase, Domain 3"/>
    <property type="match status" value="2"/>
</dbReference>
<dbReference type="FunFam" id="3.30.300.30:FF:000010">
    <property type="entry name" value="Enterobactin synthetase component F"/>
    <property type="match status" value="2"/>
</dbReference>
<dbReference type="InterPro" id="IPR036736">
    <property type="entry name" value="ACP-like_sf"/>
</dbReference>
<dbReference type="CDD" id="cd19543">
    <property type="entry name" value="DCL_NRPS"/>
    <property type="match status" value="1"/>
</dbReference>
<dbReference type="Gene3D" id="3.30.300.30">
    <property type="match status" value="2"/>
</dbReference>
<dbReference type="EMBL" id="LVHG01000023">
    <property type="protein sequence ID" value="OAK66505.1"/>
    <property type="molecule type" value="Genomic_DNA"/>
</dbReference>
<dbReference type="Pfam" id="PF00668">
    <property type="entry name" value="Condensation"/>
    <property type="match status" value="3"/>
</dbReference>
<name>A0AA91DU74_VARPD</name>
<feature type="domain" description="Carrier" evidence="5">
    <location>
        <begin position="2487"/>
        <end position="2562"/>
    </location>
</feature>
<feature type="domain" description="Carrier" evidence="5">
    <location>
        <begin position="983"/>
        <end position="1057"/>
    </location>
</feature>
<dbReference type="InterPro" id="IPR023213">
    <property type="entry name" value="CAT-like_dom_sf"/>
</dbReference>
<dbReference type="CDD" id="cd17651">
    <property type="entry name" value="A_NRPS_VisG_like"/>
    <property type="match status" value="1"/>
</dbReference>
<dbReference type="CDD" id="cd19531">
    <property type="entry name" value="LCL_NRPS-like"/>
    <property type="match status" value="1"/>
</dbReference>
<comment type="similarity">
    <text evidence="2">Belongs to the ATP-dependent AMP-binding enzyme family.</text>
</comment>
<dbReference type="PANTHER" id="PTHR45398">
    <property type="match status" value="1"/>
</dbReference>
<dbReference type="Gene3D" id="1.10.1200.10">
    <property type="entry name" value="ACP-like"/>
    <property type="match status" value="2"/>
</dbReference>
<dbReference type="InterPro" id="IPR000873">
    <property type="entry name" value="AMP-dep_synth/lig_dom"/>
</dbReference>
<dbReference type="CDD" id="cd19534">
    <property type="entry name" value="E_NRPS"/>
    <property type="match status" value="1"/>
</dbReference>
<evidence type="ECO:0000256" key="3">
    <source>
        <dbReference type="ARBA" id="ARBA00022450"/>
    </source>
</evidence>
<dbReference type="Gene3D" id="3.30.559.30">
    <property type="entry name" value="Nonribosomal peptide synthetase, condensation domain"/>
    <property type="match status" value="3"/>
</dbReference>
<dbReference type="InterPro" id="IPR045851">
    <property type="entry name" value="AMP-bd_C_sf"/>
</dbReference>
<reference evidence="6 7" key="1">
    <citation type="submission" date="2016-03" db="EMBL/GenBank/DDBJ databases">
        <title>Genome sequence of Variovorax paradoxus KB5.</title>
        <authorList>
            <person name="Jeong H."/>
            <person name="Hong C.E."/>
            <person name="Jo S.H."/>
            <person name="Park J.M."/>
        </authorList>
    </citation>
    <scope>NUCLEOTIDE SEQUENCE [LARGE SCALE GENOMIC DNA]</scope>
    <source>
        <strain evidence="6 7">KB5</strain>
    </source>
</reference>
<dbReference type="Pfam" id="PF00501">
    <property type="entry name" value="AMP-binding"/>
    <property type="match status" value="2"/>
</dbReference>
<dbReference type="PROSITE" id="PS50075">
    <property type="entry name" value="CARRIER"/>
    <property type="match status" value="2"/>
</dbReference>
<dbReference type="FunFam" id="3.40.50.980:FF:000002">
    <property type="entry name" value="Enterobactin synthetase component F"/>
    <property type="match status" value="1"/>
</dbReference>
<dbReference type="InterPro" id="IPR010060">
    <property type="entry name" value="NRPS_synth"/>
</dbReference>
<dbReference type="Proteomes" id="UP000077852">
    <property type="component" value="Unassembled WGS sequence"/>
</dbReference>
<evidence type="ECO:0000256" key="1">
    <source>
        <dbReference type="ARBA" id="ARBA00001957"/>
    </source>
</evidence>
<dbReference type="SUPFAM" id="SSF47336">
    <property type="entry name" value="ACP-like"/>
    <property type="match status" value="2"/>
</dbReference>
<dbReference type="InterPro" id="IPR001242">
    <property type="entry name" value="Condensation_dom"/>
</dbReference>
<dbReference type="PROSITE" id="PS00012">
    <property type="entry name" value="PHOSPHOPANTETHEINE"/>
    <property type="match status" value="2"/>
</dbReference>
<dbReference type="FunFam" id="3.40.50.980:FF:000001">
    <property type="entry name" value="Non-ribosomal peptide synthetase"/>
    <property type="match status" value="2"/>
</dbReference>
<sequence length="2585" mass="283108">MTHSLIQPTIARTVSKGDAVALSYAQEQLCFLQKLEPGLTAYNLPRVFRLAGRLDAGALERAFQALIARHSVLRTRFFEQDGVPMQSMQADAAFAVERIDLSSLDVEAQKAPLDETVRRTAGHVFDLGVAPAMVACLVKLGDERHVLAVCLHHIVSDAWSNPILARDLAEAYRLALHSAGPVRLPPLAVQYADYAVWQRANVEGGALERQLAHWNRHLGPEVPVLDLPTDRARPSRKSFAGTALGFDVPPALALAVQKFCRAEKCTPFVALFAAWQVLLARSSGQNDFAVGVPNAGRQHEEVSELLGFFVTTQVFRARLSPRQSLREICRQVRADALAALDNAELPFEVLLASRTDRRDPARSPLFQVMFGVQMAGETVAFDLEGVRAEIEEFDDAGAKFDLSLDFYVDARGVRGRLEYNTDLFEESTAQRLVARYLRVLEALATEPDSVLAKLVLTSEGEQAQLMRQSENLPHRACADPVHRLIGQQARRTPEAVALVFGHVSLSYAQLEARANRLAHRLIALGVRPDTKVGIATERSVEMVVGLLAILKAGGAYVPIDPEYPQDRIIYMLEDSGVSLLLTQSHIARAIPVREDVQTIELDLLDLETGPRVDPDVPLHGEHLAYVIYTSGSTGRPKGAANRHRSLYNRLAWMQDAYSLDETDTVLQKTPFSFDVSVWEFFWPLMQGARLVVAQPGDHREPGRLVELIRRHCVTTIHFVPSMLQAFVAHEGIEACTSLKRIVCSGEALPAEAQARVFERLPGAGLYNLYGPTEAAIDVTHWTCQADGRNHVAIGRPIAGTKTYVLDAGLNLVPQGVGGELYLGGIGLARGYLDKSALTSERFVADPFGDTGERLYRTGDLVRWREDGQLEYLGRIDHQVKIRGFRIELGEIEAQLLAQPEVREAVVIADDGPGGARLVGYVSLKSSQPLEPAALKTRLGMVLPDYMIPSALVMLDTLPLNANGKIDRKALPRPERPLSGSHEVPAEGVEQVLAGIWAAVLRVASVGRHDNFFELGGDSILSLQIVSRLRAAGWKLTPRQMFDRQTIAELAEVAEPEDAVTAQAGVGGTVEGMVPLLPFQAEFFETGMPRRNHWNQALLLHSREPLDLPALESALVAVMEHHDAFRLRFGQDADGAWRQACEPLPENWHQGLLWVSQSKDAAGVEALCDEAQRSLDLEQGPLLRPLAIKLADGSWRLLLAIHHLVIDGVSWRILLEDLGHAYARLRAGEPVVLPAKTGSVKDWALALQAHAAAYGDEELAFWRPLTRASAELPCEHPEGANTQAERVSVELRLDRARTHALLKKVPAAYRTQVNDVLLTALGRALCAWSGHERLLVMLEGHGREDLLPAGVDLSRTTGWFTSLFPVLLDPSGSPVDALKRIKESLRNIPAKGLGHGALKHLGSEAQRQVLRALPSPQLVFNYLGQVDSGFDAQAPWRLADENPGAAIHEAAPLMHEFIVNGQVLEGELSLTVSYSHARHERQTVQAWVRRFEEELDALIAHCAAGARGVTPSDFPLAGLGQAELDALPVPVAALEDIYPLSPMQQGMVFHGLLEPHDGSYVNQLAVDVEHLDPMRMRAAWDAALQRSAILRSGFLVHGDTPLQWVAASAAMPWIEQDLRDSADPDAALEALAREQQAQGFDLARPPLMRLLLARIGERRHRLIWTHHHLLLDGWSAAQLMAEVLRRYDGQPPVPTPGRYRDYIAWMAARDPQAGERYWRTVMGTLEAPTRLFSALRPPVQPGTGKARHRSALDVSGTARLQQVARRERVTFNTLMQAGWALLLGRHTGQDTVVFGATAATRPAELRGAEQMLGLFINTLPVVVPLRPGQRVGEWLRALQASQVAAREHEHTPLHEIQAWAGGAGQGLFDSLLVFENYPVDQVLRESAPGGLVFSAVRTQADTSYPLSLLIHQGNTLELEWLYAQELCDEAVIVRLAAQLQALLLALAEDSEKPLAQLTLADAREQALLARFERGDFAASAPEPVHRLVERQARATPDAPALVVGERQLSHAELDRLANRWAHRLIRLGVRPEDRVAIAVDRSVETVVGLLAVLKAGAAYVPLDPAFPAERLAYMVEDSGVAWVLTRDALAQRMPSRPGVRLLSFDAADVSDEAEDAPMVPIHGDHLAYVLYTSGSTGRPKGVAMRHGAVARLIAWQLASAPAARRTLLYASPCFDVAFQEMISGLASGGCLVQSAEAQRLDLVELETLMREQAVERVFLTFSVLQHLAESSLAQDTRLPALREIITAGEQLKLTPALIAWLQREPQCRLLNQYGPTETHVVSEFGVELAGGEGLPPIGRPASSARLLVLDSCLRKATVGVAGELYVGDEVLARGYLNRAGLTAQRFIADPFDEGGGRLYRTGDLVRWREDGQLEYLGRLDHQVKVRGFRIELGEIEAQLLARPGVREAVVVAQEGPSGARLVGYVCGHEGRVALEASALREQLGAVLPEYMVPAAIVVLDALPLNANGKVDRKALPEPGYAAAQDYEAPQGEVEQALAQVWAQVLGLPQVGRHDNFFELGGHSLAALRLRQLVKARLDVDLPLQRYFECPSLAACAQVVAAEGRAQAAQDGSELDRMDALLESLGA</sequence>
<dbReference type="Gene3D" id="3.40.50.980">
    <property type="match status" value="4"/>
</dbReference>
<proteinExistence type="inferred from homology"/>
<keyword evidence="3" id="KW-0596">Phosphopantetheine</keyword>
<dbReference type="Pfam" id="PF00550">
    <property type="entry name" value="PP-binding"/>
    <property type="match status" value="2"/>
</dbReference>
<dbReference type="Pfam" id="PF13193">
    <property type="entry name" value="AMP-binding_C"/>
    <property type="match status" value="2"/>
</dbReference>
<protein>
    <recommendedName>
        <fullName evidence="5">Carrier domain-containing protein</fullName>
    </recommendedName>
</protein>
<dbReference type="SMART" id="SM00823">
    <property type="entry name" value="PKS_PP"/>
    <property type="match status" value="2"/>
</dbReference>
<evidence type="ECO:0000256" key="2">
    <source>
        <dbReference type="ARBA" id="ARBA00006432"/>
    </source>
</evidence>
<evidence type="ECO:0000256" key="4">
    <source>
        <dbReference type="ARBA" id="ARBA00022553"/>
    </source>
</evidence>
<dbReference type="GO" id="GO:0031177">
    <property type="term" value="F:phosphopantetheine binding"/>
    <property type="evidence" value="ECO:0007669"/>
    <property type="project" value="InterPro"/>
</dbReference>
<dbReference type="InterPro" id="IPR010071">
    <property type="entry name" value="AA_adenyl_dom"/>
</dbReference>
<dbReference type="FunFam" id="1.10.1200.10:FF:000005">
    <property type="entry name" value="Nonribosomal peptide synthetase 1"/>
    <property type="match status" value="2"/>
</dbReference>
<dbReference type="NCBIfam" id="TIGR01720">
    <property type="entry name" value="NRPS-para261"/>
    <property type="match status" value="1"/>
</dbReference>
<dbReference type="NCBIfam" id="TIGR01733">
    <property type="entry name" value="AA-adenyl-dom"/>
    <property type="match status" value="2"/>
</dbReference>
<dbReference type="PROSITE" id="PS00455">
    <property type="entry name" value="AMP_BINDING"/>
    <property type="match status" value="2"/>
</dbReference>
<dbReference type="NCBIfam" id="NF003417">
    <property type="entry name" value="PRK04813.1"/>
    <property type="match status" value="2"/>
</dbReference>
<dbReference type="RefSeq" id="WP_081266151.1">
    <property type="nucleotide sequence ID" value="NZ_LVHG01000023.1"/>
</dbReference>
<dbReference type="InterPro" id="IPR025110">
    <property type="entry name" value="AMP-bd_C"/>
</dbReference>
<comment type="caution">
    <text evidence="6">The sequence shown here is derived from an EMBL/GenBank/DDBJ whole genome shotgun (WGS) entry which is preliminary data.</text>
</comment>
<dbReference type="InterPro" id="IPR020806">
    <property type="entry name" value="PKS_PP-bd"/>
</dbReference>